<dbReference type="SMART" id="SM00369">
    <property type="entry name" value="LRR_TYP"/>
    <property type="match status" value="4"/>
</dbReference>
<dbReference type="PROSITE" id="PS51450">
    <property type="entry name" value="LRR"/>
    <property type="match status" value="3"/>
</dbReference>
<dbReference type="Pfam" id="PF13855">
    <property type="entry name" value="LRR_8"/>
    <property type="match status" value="1"/>
</dbReference>
<evidence type="ECO:0000256" key="2">
    <source>
        <dbReference type="ARBA" id="ARBA00022737"/>
    </source>
</evidence>
<dbReference type="InterPro" id="IPR001611">
    <property type="entry name" value="Leu-rich_rpt"/>
</dbReference>
<keyword evidence="6" id="KW-1185">Reference proteome</keyword>
<dbReference type="SMART" id="SM00364">
    <property type="entry name" value="LRR_BAC"/>
    <property type="match status" value="4"/>
</dbReference>
<dbReference type="Proteomes" id="UP001152799">
    <property type="component" value="Chromosome 11"/>
</dbReference>
<dbReference type="InterPro" id="IPR050216">
    <property type="entry name" value="LRR_domain-containing"/>
</dbReference>
<dbReference type="SUPFAM" id="SSF52058">
    <property type="entry name" value="L domain-like"/>
    <property type="match status" value="1"/>
</dbReference>
<dbReference type="AlphaFoldDB" id="A0A9N9MGD4"/>
<dbReference type="Pfam" id="PF00560">
    <property type="entry name" value="LRR_1"/>
    <property type="match status" value="2"/>
</dbReference>
<name>A0A9N9MGD4_9CUCU</name>
<gene>
    <name evidence="5" type="ORF">CEUTPL_LOCUS2769</name>
</gene>
<feature type="domain" description="PIF1/LRR1 pleckstrin homology" evidence="4">
    <location>
        <begin position="1"/>
        <end position="114"/>
    </location>
</feature>
<dbReference type="PANTHER" id="PTHR48051:SF54">
    <property type="entry name" value="LEUCINE-RICH REPEAT-CONTAINING PROTEIN"/>
    <property type="match status" value="1"/>
</dbReference>
<dbReference type="PRINTS" id="PR00019">
    <property type="entry name" value="LEURICHRPT"/>
</dbReference>
<dbReference type="InterPro" id="IPR032675">
    <property type="entry name" value="LRR_dom_sf"/>
</dbReference>
<accession>A0A9N9MGD4</accession>
<keyword evidence="2" id="KW-0677">Repeat</keyword>
<reference evidence="5" key="1">
    <citation type="submission" date="2022-01" db="EMBL/GenBank/DDBJ databases">
        <authorList>
            <person name="King R."/>
        </authorList>
    </citation>
    <scope>NUCLEOTIDE SEQUENCE</scope>
</reference>
<keyword evidence="3" id="KW-0539">Nucleus</keyword>
<keyword evidence="1" id="KW-0433">Leucine-rich repeat</keyword>
<dbReference type="EMBL" id="OU892287">
    <property type="protein sequence ID" value="CAG9762084.1"/>
    <property type="molecule type" value="Genomic_DNA"/>
</dbReference>
<proteinExistence type="predicted"/>
<evidence type="ECO:0000256" key="3">
    <source>
        <dbReference type="ARBA" id="ARBA00023242"/>
    </source>
</evidence>
<evidence type="ECO:0000313" key="5">
    <source>
        <dbReference type="EMBL" id="CAG9762084.1"/>
    </source>
</evidence>
<dbReference type="InterPro" id="IPR003591">
    <property type="entry name" value="Leu-rich_rpt_typical-subtyp"/>
</dbReference>
<sequence length="419" mass="47350">MKIPCTVLVADRSMPTLPANLRRKPCKSTLALCKHPKNEEFFLLLFSGQNKNGTKYNLKDNLKQVLTKFVDEGKFTVQLKNPEHDLCVQGDVIQVKGFLHLLRRALEGKVSAKEMTFSSMSVTPVKAKDIAPIKLVINKRLDYPSKGFPRTLESVYINDLKCCSLPKGILQLQKLKILDLSNNSIEFLPEELNKLPNLKELNMSYNLLGKGTLKQWQWLGGCLSKSLSTLDLSNNTLTFLPDQLVKLHNLTKLNLNNNRLKLLPAGIGNLRNLKILSANSNLLTILPGSIKKLTLQAIDVSENNFEQNVPVNYHNFQLPVCSLKEYAAKKVLWSRIPYPKGSLPSTLIDYLDYAKYCICGKACFTVVCKQRHNLSLSSISETVNTMANETVYVPIDCYFCSRKCFLQTVIKRFRIPIAR</sequence>
<dbReference type="PANTHER" id="PTHR48051">
    <property type="match status" value="1"/>
</dbReference>
<dbReference type="Pfam" id="PF25344">
    <property type="entry name" value="PH_LRR1"/>
    <property type="match status" value="1"/>
</dbReference>
<evidence type="ECO:0000259" key="4">
    <source>
        <dbReference type="Pfam" id="PF25344"/>
    </source>
</evidence>
<evidence type="ECO:0000313" key="6">
    <source>
        <dbReference type="Proteomes" id="UP001152799"/>
    </source>
</evidence>
<dbReference type="InterPro" id="IPR057437">
    <property type="entry name" value="PIF1/LRR1_PH"/>
</dbReference>
<organism evidence="5 6">
    <name type="scientific">Ceutorhynchus assimilis</name>
    <name type="common">cabbage seed weevil</name>
    <dbReference type="NCBI Taxonomy" id="467358"/>
    <lineage>
        <taxon>Eukaryota</taxon>
        <taxon>Metazoa</taxon>
        <taxon>Ecdysozoa</taxon>
        <taxon>Arthropoda</taxon>
        <taxon>Hexapoda</taxon>
        <taxon>Insecta</taxon>
        <taxon>Pterygota</taxon>
        <taxon>Neoptera</taxon>
        <taxon>Endopterygota</taxon>
        <taxon>Coleoptera</taxon>
        <taxon>Polyphaga</taxon>
        <taxon>Cucujiformia</taxon>
        <taxon>Curculionidae</taxon>
        <taxon>Ceutorhynchinae</taxon>
        <taxon>Ceutorhynchus</taxon>
    </lineage>
</organism>
<dbReference type="Gene3D" id="3.80.10.10">
    <property type="entry name" value="Ribonuclease Inhibitor"/>
    <property type="match status" value="2"/>
</dbReference>
<protein>
    <recommendedName>
        <fullName evidence="4">PIF1/LRR1 pleckstrin homology domain-containing protein</fullName>
    </recommendedName>
</protein>
<evidence type="ECO:0000256" key="1">
    <source>
        <dbReference type="ARBA" id="ARBA00022614"/>
    </source>
</evidence>
<dbReference type="GO" id="GO:0005737">
    <property type="term" value="C:cytoplasm"/>
    <property type="evidence" value="ECO:0007669"/>
    <property type="project" value="TreeGrafter"/>
</dbReference>
<dbReference type="OrthoDB" id="17912at2759"/>